<dbReference type="InterPro" id="IPR036047">
    <property type="entry name" value="F-box-like_dom_sf"/>
</dbReference>
<feature type="domain" description="F-box" evidence="1">
    <location>
        <begin position="3"/>
        <end position="49"/>
    </location>
</feature>
<evidence type="ECO:0000313" key="3">
    <source>
        <dbReference type="Proteomes" id="UP000567179"/>
    </source>
</evidence>
<evidence type="ECO:0000313" key="2">
    <source>
        <dbReference type="EMBL" id="KAF5321060.1"/>
    </source>
</evidence>
<reference evidence="2 3" key="1">
    <citation type="journal article" date="2020" name="ISME J.">
        <title>Uncovering the hidden diversity of litter-decomposition mechanisms in mushroom-forming fungi.</title>
        <authorList>
            <person name="Floudas D."/>
            <person name="Bentzer J."/>
            <person name="Ahren D."/>
            <person name="Johansson T."/>
            <person name="Persson P."/>
            <person name="Tunlid A."/>
        </authorList>
    </citation>
    <scope>NUCLEOTIDE SEQUENCE [LARGE SCALE GENOMIC DNA]</scope>
    <source>
        <strain evidence="2 3">CBS 101986</strain>
    </source>
</reference>
<dbReference type="SUPFAM" id="SSF81383">
    <property type="entry name" value="F-box domain"/>
    <property type="match status" value="1"/>
</dbReference>
<dbReference type="InterPro" id="IPR001810">
    <property type="entry name" value="F-box_dom"/>
</dbReference>
<dbReference type="Gene3D" id="1.20.1280.50">
    <property type="match status" value="1"/>
</dbReference>
<comment type="caution">
    <text evidence="2">The sequence shown here is derived from an EMBL/GenBank/DDBJ whole genome shotgun (WGS) entry which is preliminary data.</text>
</comment>
<dbReference type="EMBL" id="JAACJJ010000028">
    <property type="protein sequence ID" value="KAF5321060.1"/>
    <property type="molecule type" value="Genomic_DNA"/>
</dbReference>
<dbReference type="Pfam" id="PF00646">
    <property type="entry name" value="F-box"/>
    <property type="match status" value="1"/>
</dbReference>
<dbReference type="OrthoDB" id="2937711at2759"/>
<name>A0A8H5BD58_9AGAR</name>
<dbReference type="Proteomes" id="UP000567179">
    <property type="component" value="Unassembled WGS sequence"/>
</dbReference>
<gene>
    <name evidence="2" type="ORF">D9619_001669</name>
</gene>
<evidence type="ECO:0000259" key="1">
    <source>
        <dbReference type="PROSITE" id="PS50181"/>
    </source>
</evidence>
<dbReference type="AlphaFoldDB" id="A0A8H5BD58"/>
<organism evidence="2 3">
    <name type="scientific">Psilocybe cf. subviscida</name>
    <dbReference type="NCBI Taxonomy" id="2480587"/>
    <lineage>
        <taxon>Eukaryota</taxon>
        <taxon>Fungi</taxon>
        <taxon>Dikarya</taxon>
        <taxon>Basidiomycota</taxon>
        <taxon>Agaricomycotina</taxon>
        <taxon>Agaricomycetes</taxon>
        <taxon>Agaricomycetidae</taxon>
        <taxon>Agaricales</taxon>
        <taxon>Agaricineae</taxon>
        <taxon>Strophariaceae</taxon>
        <taxon>Psilocybe</taxon>
    </lineage>
</organism>
<accession>A0A8H5BD58</accession>
<dbReference type="SMART" id="SM00256">
    <property type="entry name" value="FBOX"/>
    <property type="match status" value="1"/>
</dbReference>
<protein>
    <recommendedName>
        <fullName evidence="1">F-box domain-containing protein</fullName>
    </recommendedName>
</protein>
<dbReference type="PROSITE" id="PS50181">
    <property type="entry name" value="FBOX"/>
    <property type="match status" value="1"/>
</dbReference>
<sequence length="483" mass="53847">MPPHRLHLLPSDVLFYVFHYCDLDTHAILPLVCSSLNTLAQERGYWINALRNAQLQKPIACPLHEDLTKASLADLRNIALHTLRLERNWSSPFPEVKGIVNEVALGNGRPDVIFQVPGRDLYLMHSRKTGGIAAWNIKLGVQVTPEYYMARYVRDVSPGQDEPGCFSMGLLTAEDKFGGTANKLFVIRLEYNEHDEVDLCIKYITQFEPNRAQWAAFMTKEIVGVLDNSYAIDDLAVHILAYNMRTRKAVNIVTDLLRKDVVENSGQSATSLTSGDLLILIEAKGKSSVYTCARNFLPHDDNLNCPVSATVKLKDTCLITNWSSVADTHRVLPEGCLSSDDLHGVPAVSIIRYERENDSDSVISGLHVRFWSPPPLLECPWSTLVPAHIVDIPGRLHESTSASWSLLLIPCSGLRVLLILDTNDQVSLKLISYHPETNDSTVSELDVSLHVDIRGVYNIAMDDHRGILSLLHVSGHLYAIPYA</sequence>
<proteinExistence type="predicted"/>
<keyword evidence="3" id="KW-1185">Reference proteome</keyword>